<dbReference type="Proteomes" id="UP000018144">
    <property type="component" value="Unassembled WGS sequence"/>
</dbReference>
<proteinExistence type="predicted"/>
<sequence>MGGIARTYPARTSSPCEARNAPPEKVCRNFSFRSLFASSAPTPACRPYACIAGGDAERITAGG</sequence>
<evidence type="ECO:0000313" key="1">
    <source>
        <dbReference type="EMBL" id="CCX07815.1"/>
    </source>
</evidence>
<accession>U4KZC8</accession>
<organism evidence="1 2">
    <name type="scientific">Pyronema omphalodes (strain CBS 100304)</name>
    <name type="common">Pyronema confluens</name>
    <dbReference type="NCBI Taxonomy" id="1076935"/>
    <lineage>
        <taxon>Eukaryota</taxon>
        <taxon>Fungi</taxon>
        <taxon>Dikarya</taxon>
        <taxon>Ascomycota</taxon>
        <taxon>Pezizomycotina</taxon>
        <taxon>Pezizomycetes</taxon>
        <taxon>Pezizales</taxon>
        <taxon>Pyronemataceae</taxon>
        <taxon>Pyronema</taxon>
    </lineage>
</organism>
<name>U4KZC8_PYROM</name>
<protein>
    <submittedName>
        <fullName evidence="1">Uncharacterized protein</fullName>
    </submittedName>
</protein>
<evidence type="ECO:0000313" key="2">
    <source>
        <dbReference type="Proteomes" id="UP000018144"/>
    </source>
</evidence>
<reference evidence="1 2" key="1">
    <citation type="journal article" date="2013" name="PLoS Genet.">
        <title>The genome and development-dependent transcriptomes of Pyronema confluens: a window into fungal evolution.</title>
        <authorList>
            <person name="Traeger S."/>
            <person name="Altegoer F."/>
            <person name="Freitag M."/>
            <person name="Gabaldon T."/>
            <person name="Kempken F."/>
            <person name="Kumar A."/>
            <person name="Marcet-Houben M."/>
            <person name="Poggeler S."/>
            <person name="Stajich J.E."/>
            <person name="Nowrousian M."/>
        </authorList>
    </citation>
    <scope>NUCLEOTIDE SEQUENCE [LARGE SCALE GENOMIC DNA]</scope>
    <source>
        <strain evidence="2">CBS 100304</strain>
        <tissue evidence="1">Vegetative mycelium</tissue>
    </source>
</reference>
<keyword evidence="2" id="KW-1185">Reference proteome</keyword>
<dbReference type="EMBL" id="HF935378">
    <property type="protein sequence ID" value="CCX07815.1"/>
    <property type="molecule type" value="Genomic_DNA"/>
</dbReference>
<dbReference type="AlphaFoldDB" id="U4KZC8"/>
<gene>
    <name evidence="1" type="ORF">PCON_07404</name>
</gene>